<dbReference type="GO" id="GO:0003723">
    <property type="term" value="F:RNA binding"/>
    <property type="evidence" value="ECO:0007669"/>
    <property type="project" value="TreeGrafter"/>
</dbReference>
<evidence type="ECO:0000256" key="5">
    <source>
        <dbReference type="PIRNR" id="PIRNR006621"/>
    </source>
</evidence>
<organism evidence="9 10">
    <name type="scientific">Tolypothrix tenuis PCC 7101</name>
    <dbReference type="NCBI Taxonomy" id="231146"/>
    <lineage>
        <taxon>Bacteria</taxon>
        <taxon>Bacillati</taxon>
        <taxon>Cyanobacteriota</taxon>
        <taxon>Cyanophyceae</taxon>
        <taxon>Nostocales</taxon>
        <taxon>Tolypothrichaceae</taxon>
        <taxon>Tolypothrix</taxon>
    </lineage>
</organism>
<keyword evidence="2 5" id="KW-0288">FMN</keyword>
<sequence length="340" mass="38357">MSSQVSLPQSLQTGLPLTALAPMQDVTNLWFMKVIAQYGSPDYFFTEYFRVNETSRLNRSILAAITENDTGRPVFAQMIGESIPDLVRTAKELCKYNIAGVDLNMGCPAPRIYRKQVGGGLLLTPEKVDRILGELRQAVSDRPLTVKMRVGFENTDTFYKILDLINRHSIDLLSLHGRTVKDMYHGPVKYDLIAEAVRWVNCPVLANGNIYSAQKALEVLAQTGAAGVMVGRWAIGNPWLFNQIRQALRGEAIAPMPLIEVRNYIERLWQTPEAPNIPERARVGYLKMFLNYIALSVDTEGLFLRLMRQAQTEVELFKICDRFLLDEETKTLALSPYQGV</sequence>
<accession>A0A1Z4N0L4</accession>
<gene>
    <name evidence="9" type="ORF">NIES37_32410</name>
</gene>
<proteinExistence type="inferred from homology"/>
<feature type="domain" description="DUS-like FMN-binding" evidence="8">
    <location>
        <begin position="20"/>
        <end position="266"/>
    </location>
</feature>
<dbReference type="InterPro" id="IPR001269">
    <property type="entry name" value="DUS_fam"/>
</dbReference>
<dbReference type="EMBL" id="AP018248">
    <property type="protein sequence ID" value="BAY99262.1"/>
    <property type="molecule type" value="Genomic_DNA"/>
</dbReference>
<dbReference type="CDD" id="cd02801">
    <property type="entry name" value="DUS_like_FMN"/>
    <property type="match status" value="1"/>
</dbReference>
<reference evidence="9 10" key="1">
    <citation type="submission" date="2017-06" db="EMBL/GenBank/DDBJ databases">
        <title>Genome sequencing of cyanobaciteial culture collection at National Institute for Environmental Studies (NIES).</title>
        <authorList>
            <person name="Hirose Y."/>
            <person name="Shimura Y."/>
            <person name="Fujisawa T."/>
            <person name="Nakamura Y."/>
            <person name="Kawachi M."/>
        </authorList>
    </citation>
    <scope>NUCLEOTIDE SEQUENCE [LARGE SCALE GENOMIC DNA]</scope>
    <source>
        <strain evidence="9 10">NIES-37</strain>
    </source>
</reference>
<keyword evidence="1 5" id="KW-0285">Flavoprotein</keyword>
<dbReference type="PANTHER" id="PTHR45846">
    <property type="entry name" value="TRNA-DIHYDROURIDINE(47) SYNTHASE [NAD(P)(+)]-LIKE"/>
    <property type="match status" value="1"/>
</dbReference>
<feature type="binding site" evidence="7">
    <location>
        <begin position="231"/>
        <end position="232"/>
    </location>
    <ligand>
        <name>FMN</name>
        <dbReference type="ChEBI" id="CHEBI:58210"/>
    </ligand>
</feature>
<feature type="active site" description="Proton donor" evidence="6">
    <location>
        <position position="107"/>
    </location>
</feature>
<dbReference type="SUPFAM" id="SSF51395">
    <property type="entry name" value="FMN-linked oxidoreductases"/>
    <property type="match status" value="1"/>
</dbReference>
<dbReference type="InterPro" id="IPR013785">
    <property type="entry name" value="Aldolase_TIM"/>
</dbReference>
<keyword evidence="10" id="KW-1185">Reference proteome</keyword>
<dbReference type="InterPro" id="IPR035587">
    <property type="entry name" value="DUS-like_FMN-bd"/>
</dbReference>
<dbReference type="EC" id="1.3.1.-" evidence="5"/>
<evidence type="ECO:0000256" key="4">
    <source>
        <dbReference type="ARBA" id="ARBA00023002"/>
    </source>
</evidence>
<dbReference type="PIRSF" id="PIRSF006621">
    <property type="entry name" value="Dus"/>
    <property type="match status" value="1"/>
</dbReference>
<keyword evidence="4 5" id="KW-0560">Oxidoreductase</keyword>
<dbReference type="Proteomes" id="UP000218785">
    <property type="component" value="Chromosome"/>
</dbReference>
<evidence type="ECO:0000256" key="7">
    <source>
        <dbReference type="PIRSR" id="PIRSR006621-2"/>
    </source>
</evidence>
<dbReference type="PANTHER" id="PTHR45846:SF1">
    <property type="entry name" value="TRNA-DIHYDROURIDINE(47) SYNTHASE [NAD(P)(+)]-LIKE"/>
    <property type="match status" value="1"/>
</dbReference>
<evidence type="ECO:0000313" key="9">
    <source>
        <dbReference type="EMBL" id="BAY99262.1"/>
    </source>
</evidence>
<dbReference type="RefSeq" id="WP_096577256.1">
    <property type="nucleotide sequence ID" value="NZ_CAWNJS010000001.1"/>
</dbReference>
<dbReference type="Gene3D" id="3.20.20.70">
    <property type="entry name" value="Aldolase class I"/>
    <property type="match status" value="1"/>
</dbReference>
<feature type="binding site" evidence="7">
    <location>
        <position position="147"/>
    </location>
    <ligand>
        <name>FMN</name>
        <dbReference type="ChEBI" id="CHEBI:58210"/>
    </ligand>
</feature>
<dbReference type="KEGG" id="ttq:NIES37_32410"/>
<evidence type="ECO:0000256" key="6">
    <source>
        <dbReference type="PIRSR" id="PIRSR006621-1"/>
    </source>
</evidence>
<keyword evidence="3 5" id="KW-0819">tRNA processing</keyword>
<dbReference type="GO" id="GO:0017150">
    <property type="term" value="F:tRNA dihydrouridine synthase activity"/>
    <property type="evidence" value="ECO:0007669"/>
    <property type="project" value="InterPro"/>
</dbReference>
<keyword evidence="7" id="KW-0547">Nucleotide-binding</keyword>
<evidence type="ECO:0000256" key="3">
    <source>
        <dbReference type="ARBA" id="ARBA00022694"/>
    </source>
</evidence>
<dbReference type="GO" id="GO:0050660">
    <property type="term" value="F:flavin adenine dinucleotide binding"/>
    <property type="evidence" value="ECO:0007669"/>
    <property type="project" value="InterPro"/>
</dbReference>
<evidence type="ECO:0000259" key="8">
    <source>
        <dbReference type="Pfam" id="PF01207"/>
    </source>
</evidence>
<comment type="similarity">
    <text evidence="5">Belongs to the dus family.</text>
</comment>
<evidence type="ECO:0000256" key="1">
    <source>
        <dbReference type="ARBA" id="ARBA00022630"/>
    </source>
</evidence>
<name>A0A1Z4N0L4_9CYAN</name>
<evidence type="ECO:0000313" key="10">
    <source>
        <dbReference type="Proteomes" id="UP000218785"/>
    </source>
</evidence>
<feature type="binding site" evidence="7">
    <location>
        <position position="176"/>
    </location>
    <ligand>
        <name>FMN</name>
        <dbReference type="ChEBI" id="CHEBI:58210"/>
    </ligand>
</feature>
<dbReference type="Pfam" id="PF01207">
    <property type="entry name" value="Dus"/>
    <property type="match status" value="1"/>
</dbReference>
<comment type="cofactor">
    <cofactor evidence="5 7">
        <name>FMN</name>
        <dbReference type="ChEBI" id="CHEBI:58210"/>
    </cofactor>
</comment>
<feature type="binding site" evidence="7">
    <location>
        <position position="77"/>
    </location>
    <ligand>
        <name>FMN</name>
        <dbReference type="ChEBI" id="CHEBI:58210"/>
    </ligand>
</feature>
<protein>
    <recommendedName>
        <fullName evidence="5">tRNA-dihydrouridine synthase</fullName>
        <ecNumber evidence="5">1.3.1.-</ecNumber>
    </recommendedName>
</protein>
<evidence type="ECO:0000256" key="2">
    <source>
        <dbReference type="ARBA" id="ARBA00022643"/>
    </source>
</evidence>
<comment type="function">
    <text evidence="5">Catalyzes the synthesis of 5,6-dihydrouridine (D), a modified base found in the D-loop of most tRNAs, via the reduction of the C5-C6 double bond in target uridines.</text>
</comment>
<dbReference type="AlphaFoldDB" id="A0A1Z4N0L4"/>